<dbReference type="GO" id="GO:0000160">
    <property type="term" value="P:phosphorelay signal transduction system"/>
    <property type="evidence" value="ECO:0007669"/>
    <property type="project" value="UniProtKB-KW"/>
</dbReference>
<evidence type="ECO:0000256" key="10">
    <source>
        <dbReference type="PROSITE-ProRule" id="PRU00169"/>
    </source>
</evidence>
<dbReference type="PANTHER" id="PTHR42713">
    <property type="entry name" value="HISTIDINE KINASE-RELATED"/>
    <property type="match status" value="1"/>
</dbReference>
<evidence type="ECO:0000256" key="3">
    <source>
        <dbReference type="ARBA" id="ARBA00022490"/>
    </source>
</evidence>
<dbReference type="PROSITE" id="PS01124">
    <property type="entry name" value="HTH_ARAC_FAMILY_2"/>
    <property type="match status" value="1"/>
</dbReference>
<feature type="domain" description="Response regulatory" evidence="13">
    <location>
        <begin position="4"/>
        <end position="121"/>
    </location>
</feature>
<dbReference type="AlphaFoldDB" id="A0A3R6DXL5"/>
<organism evidence="14 15">
    <name type="scientific">Coprococcus comes</name>
    <dbReference type="NCBI Taxonomy" id="410072"/>
    <lineage>
        <taxon>Bacteria</taxon>
        <taxon>Bacillati</taxon>
        <taxon>Bacillota</taxon>
        <taxon>Clostridia</taxon>
        <taxon>Lachnospirales</taxon>
        <taxon>Lachnospiraceae</taxon>
        <taxon>Coprococcus</taxon>
    </lineage>
</organism>
<dbReference type="PANTHER" id="PTHR42713:SF3">
    <property type="entry name" value="TRANSCRIPTIONAL REGULATORY PROTEIN HPTR"/>
    <property type="match status" value="1"/>
</dbReference>
<evidence type="ECO:0000256" key="4">
    <source>
        <dbReference type="ARBA" id="ARBA00022553"/>
    </source>
</evidence>
<dbReference type="GO" id="GO:0003700">
    <property type="term" value="F:DNA-binding transcription factor activity"/>
    <property type="evidence" value="ECO:0007669"/>
    <property type="project" value="InterPro"/>
</dbReference>
<evidence type="ECO:0000313" key="15">
    <source>
        <dbReference type="Proteomes" id="UP000286595"/>
    </source>
</evidence>
<dbReference type="InterPro" id="IPR051552">
    <property type="entry name" value="HptR"/>
</dbReference>
<dbReference type="GO" id="GO:0005737">
    <property type="term" value="C:cytoplasm"/>
    <property type="evidence" value="ECO:0007669"/>
    <property type="project" value="UniProtKB-SubCell"/>
</dbReference>
<keyword evidence="11" id="KW-0175">Coiled coil</keyword>
<dbReference type="Proteomes" id="UP000286595">
    <property type="component" value="Unassembled WGS sequence"/>
</dbReference>
<dbReference type="InterPro" id="IPR001789">
    <property type="entry name" value="Sig_transdc_resp-reg_receiver"/>
</dbReference>
<keyword evidence="4 10" id="KW-0597">Phosphoprotein</keyword>
<dbReference type="InterPro" id="IPR018060">
    <property type="entry name" value="HTH_AraC"/>
</dbReference>
<dbReference type="RefSeq" id="WP_118219327.1">
    <property type="nucleotide sequence ID" value="NZ_QRIM01000021.1"/>
</dbReference>
<evidence type="ECO:0000256" key="8">
    <source>
        <dbReference type="ARBA" id="ARBA00023163"/>
    </source>
</evidence>
<comment type="caution">
    <text evidence="14">The sequence shown here is derived from an EMBL/GenBank/DDBJ whole genome shotgun (WGS) entry which is preliminary data.</text>
</comment>
<keyword evidence="8" id="KW-0804">Transcription</keyword>
<feature type="domain" description="HTH araC/xylS-type" evidence="12">
    <location>
        <begin position="428"/>
        <end position="527"/>
    </location>
</feature>
<dbReference type="InterPro" id="IPR018062">
    <property type="entry name" value="HTH_AraC-typ_CS"/>
</dbReference>
<feature type="coiled-coil region" evidence="11">
    <location>
        <begin position="110"/>
        <end position="172"/>
    </location>
</feature>
<evidence type="ECO:0000256" key="9">
    <source>
        <dbReference type="ARBA" id="ARBA00024867"/>
    </source>
</evidence>
<evidence type="ECO:0000259" key="12">
    <source>
        <dbReference type="PROSITE" id="PS01124"/>
    </source>
</evidence>
<evidence type="ECO:0000256" key="7">
    <source>
        <dbReference type="ARBA" id="ARBA00023125"/>
    </source>
</evidence>
<dbReference type="GO" id="GO:0043565">
    <property type="term" value="F:sequence-specific DNA binding"/>
    <property type="evidence" value="ECO:0007669"/>
    <property type="project" value="InterPro"/>
</dbReference>
<dbReference type="CDD" id="cd17536">
    <property type="entry name" value="REC_YesN-like"/>
    <property type="match status" value="1"/>
</dbReference>
<comment type="function">
    <text evidence="9">May play the central regulatory role in sporulation. It may be an element of the effector pathway responsible for the activation of sporulation genes in response to nutritional stress. Spo0A may act in concert with spo0H (a sigma factor) to control the expression of some genes that are critical to the sporulation process.</text>
</comment>
<dbReference type="InterPro" id="IPR011006">
    <property type="entry name" value="CheY-like_superfamily"/>
</dbReference>
<dbReference type="InterPro" id="IPR009057">
    <property type="entry name" value="Homeodomain-like_sf"/>
</dbReference>
<evidence type="ECO:0000256" key="11">
    <source>
        <dbReference type="SAM" id="Coils"/>
    </source>
</evidence>
<reference evidence="14 15" key="1">
    <citation type="submission" date="2018-08" db="EMBL/GenBank/DDBJ databases">
        <title>A genome reference for cultivated species of the human gut microbiota.</title>
        <authorList>
            <person name="Zou Y."/>
            <person name="Xue W."/>
            <person name="Luo G."/>
        </authorList>
    </citation>
    <scope>NUCLEOTIDE SEQUENCE [LARGE SCALE GENOMIC DNA]</scope>
    <source>
        <strain evidence="14 15">AM22-12LB</strain>
    </source>
</reference>
<evidence type="ECO:0000259" key="13">
    <source>
        <dbReference type="PROSITE" id="PS50110"/>
    </source>
</evidence>
<feature type="modified residue" description="4-aspartylphosphate" evidence="10">
    <location>
        <position position="56"/>
    </location>
</feature>
<name>A0A3R6DXL5_9FIRM</name>
<keyword evidence="7" id="KW-0238">DNA-binding</keyword>
<accession>A0A3R6DXL5</accession>
<sequence>MKYTVVVADDEEEIRRSLVRRVKWEEIGFEVVGEAENGADALELVEKLEPDLLLTDIKMPFLSGIELARAVREVCPMVQIAFLSGFDDFTYAQQAIQYNIVSYMLKPISAKEIEAELIKIKKAMDQRVEEFTKERKEKLDIRKTQFLIPLLLDSFQNERVSEEALLERAEECELIRNPKPDNMQYVVLVTGIRDANGKDQTSYSSVNAVDMILKKYVHYVSCHLEGRVVSLIATTPGGMGKYLHIIVEEIVQSVERIMGYCCQVGVSRSVNTLGKCRESYLEAMNALSYSRKDKSSVYFISDAEHGSGLEQGEIQEITATMENFLRGGMAEDLEIYLDDLEKKLRNGGKNTLVLSTILLTEIGAAVYKVIYMAIGECGVEVLQKKYSMQQMREMERMAENFQIIKMLCMEAKKMLMDQRKKSSEVICEQAVQIIQDRYAQQDLSVMIISEEIGVSPNYLSSLIKKTTGSSLVEILTKKRIEKAMELLQCTGMKIGEITELCAYKDQYYFSHCFKKLTGVSPNKYRREHEQA</sequence>
<keyword evidence="5" id="KW-0902">Two-component regulatory system</keyword>
<proteinExistence type="predicted"/>
<dbReference type="PROSITE" id="PS50110">
    <property type="entry name" value="RESPONSE_REGULATORY"/>
    <property type="match status" value="1"/>
</dbReference>
<comment type="subcellular location">
    <subcellularLocation>
        <location evidence="1">Cytoplasm</location>
    </subcellularLocation>
</comment>
<protein>
    <recommendedName>
        <fullName evidence="2">Stage 0 sporulation protein A homolog</fullName>
    </recommendedName>
</protein>
<dbReference type="PROSITE" id="PS00041">
    <property type="entry name" value="HTH_ARAC_FAMILY_1"/>
    <property type="match status" value="1"/>
</dbReference>
<dbReference type="Gene3D" id="1.10.10.60">
    <property type="entry name" value="Homeodomain-like"/>
    <property type="match status" value="2"/>
</dbReference>
<dbReference type="EMBL" id="QRIM01000021">
    <property type="protein sequence ID" value="RHG57402.1"/>
    <property type="molecule type" value="Genomic_DNA"/>
</dbReference>
<dbReference type="Pfam" id="PF00072">
    <property type="entry name" value="Response_reg"/>
    <property type="match status" value="1"/>
</dbReference>
<keyword evidence="6" id="KW-0805">Transcription regulation</keyword>
<dbReference type="SUPFAM" id="SSF46689">
    <property type="entry name" value="Homeodomain-like"/>
    <property type="match status" value="1"/>
</dbReference>
<keyword evidence="3" id="KW-0963">Cytoplasm</keyword>
<dbReference type="SUPFAM" id="SSF52172">
    <property type="entry name" value="CheY-like"/>
    <property type="match status" value="1"/>
</dbReference>
<gene>
    <name evidence="14" type="ORF">DW252_14700</name>
</gene>
<evidence type="ECO:0000256" key="6">
    <source>
        <dbReference type="ARBA" id="ARBA00023015"/>
    </source>
</evidence>
<dbReference type="Gene3D" id="3.40.50.2300">
    <property type="match status" value="1"/>
</dbReference>
<evidence type="ECO:0000256" key="2">
    <source>
        <dbReference type="ARBA" id="ARBA00018672"/>
    </source>
</evidence>
<evidence type="ECO:0000256" key="1">
    <source>
        <dbReference type="ARBA" id="ARBA00004496"/>
    </source>
</evidence>
<evidence type="ECO:0000313" key="14">
    <source>
        <dbReference type="EMBL" id="RHG57402.1"/>
    </source>
</evidence>
<dbReference type="SMART" id="SM00448">
    <property type="entry name" value="REC"/>
    <property type="match status" value="1"/>
</dbReference>
<dbReference type="Pfam" id="PF12833">
    <property type="entry name" value="HTH_18"/>
    <property type="match status" value="1"/>
</dbReference>
<evidence type="ECO:0000256" key="5">
    <source>
        <dbReference type="ARBA" id="ARBA00023012"/>
    </source>
</evidence>
<dbReference type="SMART" id="SM00342">
    <property type="entry name" value="HTH_ARAC"/>
    <property type="match status" value="1"/>
</dbReference>